<evidence type="ECO:0000256" key="1">
    <source>
        <dbReference type="ARBA" id="ARBA00005395"/>
    </source>
</evidence>
<dbReference type="EMBL" id="ARXV01000004">
    <property type="protein sequence ID" value="KGD65426.1"/>
    <property type="molecule type" value="Genomic_DNA"/>
</dbReference>
<comment type="caution">
    <text evidence="5">Lacks conserved residue(s) required for the propagation of feature annotation.</text>
</comment>
<keyword evidence="8" id="KW-1185">Reference proteome</keyword>
<evidence type="ECO:0000313" key="8">
    <source>
        <dbReference type="Proteomes" id="UP000029444"/>
    </source>
</evidence>
<feature type="binding site" evidence="5">
    <location>
        <position position="119"/>
    </location>
    <ligand>
        <name>acetyl-CoA</name>
        <dbReference type="ChEBI" id="CHEBI:57288"/>
    </ligand>
</feature>
<evidence type="ECO:0000256" key="2">
    <source>
        <dbReference type="ARBA" id="ARBA00022490"/>
    </source>
</evidence>
<dbReference type="eggNOG" id="COG0456">
    <property type="taxonomic scope" value="Bacteria"/>
</dbReference>
<sequence>MTAPEHRFGTESIRAMELEDLELVQAIENAAQLTPWSTSHFRDCLNNANYLCQVVVDGNDEPVAFLILSRILDETHVLNVVVAPAWQRRGIARLMLLKAMEEARCDAMTVMYLEVRESNTGAQALYKQLGFEVCGVRKNYYRKGDGHENAVLMQCLLSGGHK</sequence>
<dbReference type="Gene3D" id="3.40.630.30">
    <property type="match status" value="1"/>
</dbReference>
<comment type="subcellular location">
    <subcellularLocation>
        <location evidence="5">Cytoplasm</location>
    </subcellularLocation>
</comment>
<proteinExistence type="inferred from homology"/>
<dbReference type="SUPFAM" id="SSF55729">
    <property type="entry name" value="Acyl-CoA N-acyltransferases (Nat)"/>
    <property type="match status" value="1"/>
</dbReference>
<dbReference type="GO" id="GO:0005737">
    <property type="term" value="C:cytoplasm"/>
    <property type="evidence" value="ECO:0007669"/>
    <property type="project" value="UniProtKB-SubCell"/>
</dbReference>
<comment type="caution">
    <text evidence="7">The sequence shown here is derived from an EMBL/GenBank/DDBJ whole genome shotgun (WGS) entry which is preliminary data.</text>
</comment>
<dbReference type="NCBIfam" id="TIGR01575">
    <property type="entry name" value="rimI"/>
    <property type="match status" value="1"/>
</dbReference>
<dbReference type="PROSITE" id="PS51186">
    <property type="entry name" value="GNAT"/>
    <property type="match status" value="1"/>
</dbReference>
<organism evidence="7 8">
    <name type="scientific">Alcanivorax nanhaiticus</name>
    <dbReference type="NCBI Taxonomy" id="1177154"/>
    <lineage>
        <taxon>Bacteria</taxon>
        <taxon>Pseudomonadati</taxon>
        <taxon>Pseudomonadota</taxon>
        <taxon>Gammaproteobacteria</taxon>
        <taxon>Oceanospirillales</taxon>
        <taxon>Alcanivoracaceae</taxon>
        <taxon>Alcanivorax</taxon>
    </lineage>
</organism>
<dbReference type="CDD" id="cd04301">
    <property type="entry name" value="NAT_SF"/>
    <property type="match status" value="1"/>
</dbReference>
<keyword evidence="2 5" id="KW-0963">Cytoplasm</keyword>
<keyword evidence="4 5" id="KW-0012">Acyltransferase</keyword>
<dbReference type="GO" id="GO:0008999">
    <property type="term" value="F:protein-N-terminal-alanine acetyltransferase activity"/>
    <property type="evidence" value="ECO:0007669"/>
    <property type="project" value="UniProtKB-UniRule"/>
</dbReference>
<feature type="domain" description="N-acetyltransferase" evidence="6">
    <location>
        <begin position="11"/>
        <end position="158"/>
    </location>
</feature>
<dbReference type="InterPro" id="IPR000182">
    <property type="entry name" value="GNAT_dom"/>
</dbReference>
<accession>A0A095SL83</accession>
<dbReference type="RefSeq" id="WP_231552647.1">
    <property type="nucleotide sequence ID" value="NZ_ARXV01000004.1"/>
</dbReference>
<evidence type="ECO:0000256" key="5">
    <source>
        <dbReference type="HAMAP-Rule" id="MF_02210"/>
    </source>
</evidence>
<name>A0A095SL83_9GAMM</name>
<dbReference type="PANTHER" id="PTHR43420">
    <property type="entry name" value="ACETYLTRANSFERASE"/>
    <property type="match status" value="1"/>
</dbReference>
<dbReference type="Proteomes" id="UP000029444">
    <property type="component" value="Unassembled WGS sequence"/>
</dbReference>
<keyword evidence="3 5" id="KW-0808">Transferase</keyword>
<dbReference type="Pfam" id="PF00583">
    <property type="entry name" value="Acetyltransf_1"/>
    <property type="match status" value="1"/>
</dbReference>
<evidence type="ECO:0000313" key="7">
    <source>
        <dbReference type="EMBL" id="KGD65426.1"/>
    </source>
</evidence>
<dbReference type="PATRIC" id="fig|1177154.3.peg.1343"/>
<dbReference type="InterPro" id="IPR043690">
    <property type="entry name" value="RimI"/>
</dbReference>
<gene>
    <name evidence="5" type="primary">rimI</name>
    <name evidence="7" type="ORF">Y5S_01319</name>
</gene>
<dbReference type="HAMAP" id="MF_02210">
    <property type="entry name" value="RimI"/>
    <property type="match status" value="1"/>
</dbReference>
<protein>
    <recommendedName>
        <fullName evidence="5">[Ribosomal protein bS18]-alanine N-acetyltransferase</fullName>
        <ecNumber evidence="5">2.3.1.266</ecNumber>
    </recommendedName>
</protein>
<comment type="similarity">
    <text evidence="1 5">Belongs to the acetyltransferase family. RimI subfamily.</text>
</comment>
<comment type="function">
    <text evidence="5">Acetylates the N-terminal alanine of ribosomal protein bS18.</text>
</comment>
<dbReference type="InterPro" id="IPR016181">
    <property type="entry name" value="Acyl_CoA_acyltransferase"/>
</dbReference>
<dbReference type="PANTHER" id="PTHR43420:SF51">
    <property type="entry name" value="PEPTIDYL-LYSINE N-ACETYLTRANSFERASE YIAC"/>
    <property type="match status" value="1"/>
</dbReference>
<evidence type="ECO:0000256" key="3">
    <source>
        <dbReference type="ARBA" id="ARBA00022679"/>
    </source>
</evidence>
<dbReference type="STRING" id="1177154.Y5S_01319"/>
<dbReference type="EC" id="2.3.1.266" evidence="5"/>
<evidence type="ECO:0000256" key="4">
    <source>
        <dbReference type="ARBA" id="ARBA00023315"/>
    </source>
</evidence>
<comment type="catalytic activity">
    <reaction evidence="5">
        <text>N-terminal L-alanyl-[ribosomal protein bS18] + acetyl-CoA = N-terminal N(alpha)-acetyl-L-alanyl-[ribosomal protein bS18] + CoA + H(+)</text>
        <dbReference type="Rhea" id="RHEA:43756"/>
        <dbReference type="Rhea" id="RHEA-COMP:10676"/>
        <dbReference type="Rhea" id="RHEA-COMP:10677"/>
        <dbReference type="ChEBI" id="CHEBI:15378"/>
        <dbReference type="ChEBI" id="CHEBI:57287"/>
        <dbReference type="ChEBI" id="CHEBI:57288"/>
        <dbReference type="ChEBI" id="CHEBI:64718"/>
        <dbReference type="ChEBI" id="CHEBI:83683"/>
        <dbReference type="EC" id="2.3.1.266"/>
    </reaction>
</comment>
<dbReference type="InterPro" id="IPR050680">
    <property type="entry name" value="YpeA/RimI_acetyltransf"/>
</dbReference>
<dbReference type="InterPro" id="IPR006464">
    <property type="entry name" value="AcTrfase_RimI/Ard1"/>
</dbReference>
<dbReference type="AlphaFoldDB" id="A0A095SL83"/>
<feature type="active site" description="Proton acceptor" evidence="5">
    <location>
        <position position="114"/>
    </location>
</feature>
<feature type="active site" description="Proton donor" evidence="5">
    <location>
        <position position="126"/>
    </location>
</feature>
<reference evidence="7 8" key="1">
    <citation type="submission" date="2012-09" db="EMBL/GenBank/DDBJ databases">
        <title>Genome Sequence of alkane-degrading Bacterium Alcanivorax sp. 19-m-6.</title>
        <authorList>
            <person name="Lai Q."/>
            <person name="Shao Z."/>
        </authorList>
    </citation>
    <scope>NUCLEOTIDE SEQUENCE [LARGE SCALE GENOMIC DNA]</scope>
    <source>
        <strain evidence="7 8">19-m-6</strain>
    </source>
</reference>
<evidence type="ECO:0000259" key="6">
    <source>
        <dbReference type="PROSITE" id="PS51186"/>
    </source>
</evidence>